<dbReference type="STRING" id="1802274.A3J58_00855"/>
<keyword evidence="1" id="KW-1133">Transmembrane helix</keyword>
<keyword evidence="1" id="KW-0812">Transmembrane</keyword>
<reference evidence="2 3" key="1">
    <citation type="journal article" date="2016" name="Nat. Commun.">
        <title>Thousands of microbial genomes shed light on interconnected biogeochemical processes in an aquifer system.</title>
        <authorList>
            <person name="Anantharaman K."/>
            <person name="Brown C.T."/>
            <person name="Hug L.A."/>
            <person name="Sharon I."/>
            <person name="Castelle C.J."/>
            <person name="Probst A.J."/>
            <person name="Thomas B.C."/>
            <person name="Singh A."/>
            <person name="Wilkins M.J."/>
            <person name="Karaoz U."/>
            <person name="Brodie E.L."/>
            <person name="Williams K.H."/>
            <person name="Hubbard S.S."/>
            <person name="Banfield J.F."/>
        </authorList>
    </citation>
    <scope>NUCLEOTIDE SEQUENCE [LARGE SCALE GENOMIC DNA]</scope>
</reference>
<keyword evidence="1" id="KW-0472">Membrane</keyword>
<dbReference type="AlphaFoldDB" id="A0A1G2KW43"/>
<comment type="caution">
    <text evidence="2">The sequence shown here is derived from an EMBL/GenBank/DDBJ whole genome shotgun (WGS) entry which is preliminary data.</text>
</comment>
<accession>A0A1G2KW43</accession>
<protein>
    <submittedName>
        <fullName evidence="2">Uncharacterized protein</fullName>
    </submittedName>
</protein>
<evidence type="ECO:0000313" key="3">
    <source>
        <dbReference type="Proteomes" id="UP000178510"/>
    </source>
</evidence>
<gene>
    <name evidence="2" type="ORF">A3J58_00855</name>
</gene>
<evidence type="ECO:0000313" key="2">
    <source>
        <dbReference type="EMBL" id="OHA03620.1"/>
    </source>
</evidence>
<feature type="transmembrane region" description="Helical" evidence="1">
    <location>
        <begin position="53"/>
        <end position="74"/>
    </location>
</feature>
<name>A0A1G2KW43_9BACT</name>
<sequence length="85" mass="9000">MDLLEEYKKQNPQVLEARPESVVAGSQNYGAIGNLIVKLSGGRISDARRITKILMVIAILLLGGAIIALVRSFGGSGVVELPPNV</sequence>
<proteinExistence type="predicted"/>
<dbReference type="Proteomes" id="UP000178510">
    <property type="component" value="Unassembled WGS sequence"/>
</dbReference>
<organism evidence="2 3">
    <name type="scientific">Candidatus Sungbacteria bacterium RIFCSPHIGHO2_02_FULL_52_23</name>
    <dbReference type="NCBI Taxonomy" id="1802274"/>
    <lineage>
        <taxon>Bacteria</taxon>
        <taxon>Candidatus Sungiibacteriota</taxon>
    </lineage>
</organism>
<dbReference type="EMBL" id="MHQM01000022">
    <property type="protein sequence ID" value="OHA03620.1"/>
    <property type="molecule type" value="Genomic_DNA"/>
</dbReference>
<evidence type="ECO:0000256" key="1">
    <source>
        <dbReference type="SAM" id="Phobius"/>
    </source>
</evidence>